<keyword evidence="2" id="KW-1185">Reference proteome</keyword>
<evidence type="ECO:0000313" key="2">
    <source>
        <dbReference type="Proteomes" id="UP001334084"/>
    </source>
</evidence>
<dbReference type="GeneID" id="90539955"/>
<dbReference type="Proteomes" id="UP001334084">
    <property type="component" value="Chromosome 1"/>
</dbReference>
<protein>
    <submittedName>
        <fullName evidence="1">Uncharacterized protein</fullName>
    </submittedName>
</protein>
<proteinExistence type="predicted"/>
<name>A0AAX4J894_9MICR</name>
<gene>
    <name evidence="1" type="ORF">VNE69_01090</name>
</gene>
<dbReference type="EMBL" id="CP142726">
    <property type="protein sequence ID" value="WUR02151.1"/>
    <property type="molecule type" value="Genomic_DNA"/>
</dbReference>
<organism evidence="1 2">
    <name type="scientific">Vairimorpha necatrix</name>
    <dbReference type="NCBI Taxonomy" id="6039"/>
    <lineage>
        <taxon>Eukaryota</taxon>
        <taxon>Fungi</taxon>
        <taxon>Fungi incertae sedis</taxon>
        <taxon>Microsporidia</taxon>
        <taxon>Nosematidae</taxon>
        <taxon>Vairimorpha</taxon>
    </lineage>
</organism>
<sequence>MLEKLLKSRDIDKLLDFLIKSEDLDYNDELVDLLSNFYNKEKDISNIVLYLNTLKNEKSKKKKSKESGYFLYNYTI</sequence>
<evidence type="ECO:0000313" key="1">
    <source>
        <dbReference type="EMBL" id="WUR02151.1"/>
    </source>
</evidence>
<dbReference type="AlphaFoldDB" id="A0AAX4J894"/>
<reference evidence="1" key="1">
    <citation type="journal article" date="2024" name="BMC Genomics">
        <title>Functional annotation of a divergent genome using sequence and structure-based similarity.</title>
        <authorList>
            <person name="Svedberg D."/>
            <person name="Winiger R.R."/>
            <person name="Berg A."/>
            <person name="Sharma H."/>
            <person name="Tellgren-Roth C."/>
            <person name="Debrunner-Vossbrinck B.A."/>
            <person name="Vossbrinck C.R."/>
            <person name="Barandun J."/>
        </authorList>
    </citation>
    <scope>NUCLEOTIDE SEQUENCE</scope>
    <source>
        <strain evidence="1">Illinois isolate</strain>
    </source>
</reference>
<accession>A0AAX4J894</accession>
<dbReference type="KEGG" id="vnx:VNE69_01090"/>
<dbReference type="RefSeq" id="XP_065328296.1">
    <property type="nucleotide sequence ID" value="XM_065472224.1"/>
</dbReference>